<reference evidence="2 3" key="1">
    <citation type="submission" date="2019-10" db="EMBL/GenBank/DDBJ databases">
        <title>Bacillus from the desert of Cuatro Cinegas, Coahuila.</title>
        <authorList>
            <person name="Olmedo-Alvarez G."/>
            <person name="Saldana S."/>
            <person name="Barcelo D."/>
        </authorList>
    </citation>
    <scope>NUCLEOTIDE SEQUENCE [LARGE SCALE GENOMIC DNA]</scope>
    <source>
        <strain evidence="2 3">CH417_13T</strain>
    </source>
</reference>
<proteinExistence type="predicted"/>
<gene>
    <name evidence="2" type="ORF">F8172_01010</name>
</gene>
<keyword evidence="1" id="KW-0175">Coiled coil</keyword>
<dbReference type="EMBL" id="WBPP01000004">
    <property type="protein sequence ID" value="KAB2400094.1"/>
    <property type="molecule type" value="Genomic_DNA"/>
</dbReference>
<protein>
    <submittedName>
        <fullName evidence="2">DUF4868 domain-containing protein</fullName>
    </submittedName>
</protein>
<dbReference type="RefSeq" id="WP_151521645.1">
    <property type="nucleotide sequence ID" value="NZ_WBPL01000043.1"/>
</dbReference>
<sequence>MEINVAEHPINKLINLKSEQLKECINQNNLQISFFAVKKQKNADNYYHAQQLALAEELRLWLMKHIVSQLKLFKGEHNQFLISEYNFEIQKNATLAKFHVQNVEPLVSRFNDLSDSLNRQELLDWKQSNFQYIKVLFEEEVFYFAFYRAPKKASQKKKFAIFSSNEWNIKESPDLELGGAIDFFVVGEKIYINNLRHFEYTFDYSDHINIQRDENLNTITSLGLFQGVDSNKEQFMNQCKKYIYSRSLAQISPITLAALEENFEDRCEDLKQIKQKFDDLSEESEKQAMQEQFKEIWPLYDFIDLNNQKIVYNEEQKPTTLIHFFADKIVRSFLTDEFKVALAYE</sequence>
<dbReference type="AlphaFoldDB" id="A0A9W7QKY6"/>
<accession>A0A9W7QKY6</accession>
<dbReference type="Pfam" id="PF16162">
    <property type="entry name" value="KwaB"/>
    <property type="match status" value="1"/>
</dbReference>
<evidence type="ECO:0000313" key="3">
    <source>
        <dbReference type="Proteomes" id="UP000475765"/>
    </source>
</evidence>
<dbReference type="InterPro" id="IPR032359">
    <property type="entry name" value="KwaB-like"/>
</dbReference>
<organism evidence="2 3">
    <name type="scientific">Bacillus cereus</name>
    <dbReference type="NCBI Taxonomy" id="1396"/>
    <lineage>
        <taxon>Bacteria</taxon>
        <taxon>Bacillati</taxon>
        <taxon>Bacillota</taxon>
        <taxon>Bacilli</taxon>
        <taxon>Bacillales</taxon>
        <taxon>Bacillaceae</taxon>
        <taxon>Bacillus</taxon>
        <taxon>Bacillus cereus group</taxon>
    </lineage>
</organism>
<evidence type="ECO:0000313" key="2">
    <source>
        <dbReference type="EMBL" id="KAB2400094.1"/>
    </source>
</evidence>
<comment type="caution">
    <text evidence="2">The sequence shown here is derived from an EMBL/GenBank/DDBJ whole genome shotgun (WGS) entry which is preliminary data.</text>
</comment>
<evidence type="ECO:0000256" key="1">
    <source>
        <dbReference type="SAM" id="Coils"/>
    </source>
</evidence>
<dbReference type="Proteomes" id="UP000475765">
    <property type="component" value="Unassembled WGS sequence"/>
</dbReference>
<name>A0A9W7QKY6_BACCE</name>
<feature type="coiled-coil region" evidence="1">
    <location>
        <begin position="256"/>
        <end position="290"/>
    </location>
</feature>